<accession>A0A0F9UWA4</accession>
<protein>
    <submittedName>
        <fullName evidence="2">Uncharacterized protein</fullName>
    </submittedName>
</protein>
<feature type="compositionally biased region" description="Pro residues" evidence="1">
    <location>
        <begin position="107"/>
        <end position="116"/>
    </location>
</feature>
<comment type="caution">
    <text evidence="2">The sequence shown here is derived from an EMBL/GenBank/DDBJ whole genome shotgun (WGS) entry which is preliminary data.</text>
</comment>
<proteinExistence type="predicted"/>
<name>A0A0F9UWA4_9ZZZZ</name>
<evidence type="ECO:0000256" key="1">
    <source>
        <dbReference type="SAM" id="MobiDB-lite"/>
    </source>
</evidence>
<dbReference type="AlphaFoldDB" id="A0A0F9UWA4"/>
<feature type="region of interest" description="Disordered" evidence="1">
    <location>
        <begin position="68"/>
        <end position="116"/>
    </location>
</feature>
<dbReference type="EMBL" id="LAZR01000523">
    <property type="protein sequence ID" value="KKN65471.1"/>
    <property type="molecule type" value="Genomic_DNA"/>
</dbReference>
<organism evidence="2">
    <name type="scientific">marine sediment metagenome</name>
    <dbReference type="NCBI Taxonomy" id="412755"/>
    <lineage>
        <taxon>unclassified sequences</taxon>
        <taxon>metagenomes</taxon>
        <taxon>ecological metagenomes</taxon>
    </lineage>
</organism>
<evidence type="ECO:0000313" key="2">
    <source>
        <dbReference type="EMBL" id="KKN65471.1"/>
    </source>
</evidence>
<reference evidence="2" key="1">
    <citation type="journal article" date="2015" name="Nature">
        <title>Complex archaea that bridge the gap between prokaryotes and eukaryotes.</title>
        <authorList>
            <person name="Spang A."/>
            <person name="Saw J.H."/>
            <person name="Jorgensen S.L."/>
            <person name="Zaremba-Niedzwiedzka K."/>
            <person name="Martijn J."/>
            <person name="Lind A.E."/>
            <person name="van Eijk R."/>
            <person name="Schleper C."/>
            <person name="Guy L."/>
            <person name="Ettema T.J."/>
        </authorList>
    </citation>
    <scope>NUCLEOTIDE SEQUENCE</scope>
</reference>
<sequence>MPTKIVVIIGDKAGGMAIFSRHMDRLFKNAPVHRPPPVGERYELFNERVLADDLARIRCAFGVKYYQASSTDEQPGRPLGTPRYPHVIQSGPHPGPSALPGQGARSPQPPARASPS</sequence>
<gene>
    <name evidence="2" type="ORF">LCGC14_0480750</name>
</gene>